<feature type="transmembrane region" description="Helical" evidence="4">
    <location>
        <begin position="387"/>
        <end position="410"/>
    </location>
</feature>
<keyword evidence="3 5" id="KW-0808">Transferase</keyword>
<keyword evidence="6" id="KW-1185">Reference proteome</keyword>
<evidence type="ECO:0000256" key="2">
    <source>
        <dbReference type="ARBA" id="ARBA00022676"/>
    </source>
</evidence>
<dbReference type="KEGG" id="stae:HNV11_18410"/>
<dbReference type="Proteomes" id="UP000502756">
    <property type="component" value="Chromosome"/>
</dbReference>
<evidence type="ECO:0000256" key="3">
    <source>
        <dbReference type="ARBA" id="ARBA00022679"/>
    </source>
</evidence>
<dbReference type="PANTHER" id="PTHR43630">
    <property type="entry name" value="POLY-BETA-1,6-N-ACETYL-D-GLUCOSAMINE SYNTHASE"/>
    <property type="match status" value="1"/>
</dbReference>
<keyword evidence="4" id="KW-1133">Transmembrane helix</keyword>
<feature type="transmembrane region" description="Helical" evidence="4">
    <location>
        <begin position="12"/>
        <end position="33"/>
    </location>
</feature>
<evidence type="ECO:0000313" key="6">
    <source>
        <dbReference type="Proteomes" id="UP000502756"/>
    </source>
</evidence>
<feature type="transmembrane region" description="Helical" evidence="4">
    <location>
        <begin position="357"/>
        <end position="381"/>
    </location>
</feature>
<name>A0A6M5YAI3_9BACT</name>
<reference evidence="5 6" key="1">
    <citation type="submission" date="2020-05" db="EMBL/GenBank/DDBJ databases">
        <title>Genome sequencing of Spirosoma sp. TS118.</title>
        <authorList>
            <person name="Lee J.-H."/>
            <person name="Jeong S."/>
            <person name="Zhao L."/>
            <person name="Jung J.-H."/>
            <person name="Kim M.-K."/>
            <person name="Lim S."/>
        </authorList>
    </citation>
    <scope>NUCLEOTIDE SEQUENCE [LARGE SCALE GENOMIC DNA]</scope>
    <source>
        <strain evidence="5 6">TS118</strain>
    </source>
</reference>
<evidence type="ECO:0000256" key="4">
    <source>
        <dbReference type="SAM" id="Phobius"/>
    </source>
</evidence>
<gene>
    <name evidence="5" type="ORF">HNV11_18410</name>
</gene>
<sequence length="478" mass="54399">MSLSFLADILTYIFLVYTLMLMLIYTVSALLSYRVIRKHVAETSFVDYRQILTSPLSPKLSIIAPAYNEALNIVDNAMSLLALEYPNFEVVIVNDGSKDDTLQRLIDAYKLEKTALFVQHSVECKEILGVYKARDEAVSHLTVVDKRNGGKSDALNAGINVCAGKLFACIDVDCVLERDALLRMIKPFLEETDQKVIATGGVIRLANDCVISDGRLIDINVPRNLIARAQVLEYMRAFLLSRVAWAKINGLLLISGALGLFDKQTVIEAGGYSHKTVGEDMELVMRMRRMMEERNQSYAVRYIPDPLCWTEGPSRWDILGRQRNRWTRGLMDCLKFHRKVFFNPNYRIMGVLSYPFWFFYEWLAPIAESLGLIMSVIFWLLGLINGSSFWLLLATVYSYAVCLSCLAIWVDQKTYLQYRSKRDLGRLLLIALIEPFFYHPFTVYSSIRGNIDYLRGKKGWGSMTRQGLSKPATPTPSS</sequence>
<keyword evidence="2" id="KW-0328">Glycosyltransferase</keyword>
<comment type="similarity">
    <text evidence="1">Belongs to the glycosyltransferase 2 family.</text>
</comment>
<protein>
    <submittedName>
        <fullName evidence="5">Glycosyltransferase family 2 protein</fullName>
    </submittedName>
</protein>
<keyword evidence="4" id="KW-0472">Membrane</keyword>
<keyword evidence="4" id="KW-0812">Transmembrane</keyword>
<proteinExistence type="inferred from homology"/>
<dbReference type="InterPro" id="IPR029044">
    <property type="entry name" value="Nucleotide-diphossugar_trans"/>
</dbReference>
<dbReference type="EMBL" id="CP053435">
    <property type="protein sequence ID" value="QJW91208.1"/>
    <property type="molecule type" value="Genomic_DNA"/>
</dbReference>
<dbReference type="GO" id="GO:0016757">
    <property type="term" value="F:glycosyltransferase activity"/>
    <property type="evidence" value="ECO:0007669"/>
    <property type="project" value="UniProtKB-KW"/>
</dbReference>
<dbReference type="Gene3D" id="3.90.550.10">
    <property type="entry name" value="Spore Coat Polysaccharide Biosynthesis Protein SpsA, Chain A"/>
    <property type="match status" value="1"/>
</dbReference>
<accession>A0A6M5YAI3</accession>
<evidence type="ECO:0000256" key="1">
    <source>
        <dbReference type="ARBA" id="ARBA00006739"/>
    </source>
</evidence>
<dbReference type="Pfam" id="PF13641">
    <property type="entry name" value="Glyco_tranf_2_3"/>
    <property type="match status" value="1"/>
</dbReference>
<dbReference type="CDD" id="cd06423">
    <property type="entry name" value="CESA_like"/>
    <property type="match status" value="1"/>
</dbReference>
<dbReference type="PANTHER" id="PTHR43630:SF1">
    <property type="entry name" value="POLY-BETA-1,6-N-ACETYL-D-GLUCOSAMINE SYNTHASE"/>
    <property type="match status" value="1"/>
</dbReference>
<dbReference type="SUPFAM" id="SSF53448">
    <property type="entry name" value="Nucleotide-diphospho-sugar transferases"/>
    <property type="match status" value="1"/>
</dbReference>
<dbReference type="RefSeq" id="WP_171741055.1">
    <property type="nucleotide sequence ID" value="NZ_CP053435.1"/>
</dbReference>
<organism evidence="5 6">
    <name type="scientific">Spirosoma taeanense</name>
    <dbReference type="NCBI Taxonomy" id="2735870"/>
    <lineage>
        <taxon>Bacteria</taxon>
        <taxon>Pseudomonadati</taxon>
        <taxon>Bacteroidota</taxon>
        <taxon>Cytophagia</taxon>
        <taxon>Cytophagales</taxon>
        <taxon>Cytophagaceae</taxon>
        <taxon>Spirosoma</taxon>
    </lineage>
</organism>
<evidence type="ECO:0000313" key="5">
    <source>
        <dbReference type="EMBL" id="QJW91208.1"/>
    </source>
</evidence>
<dbReference type="AlphaFoldDB" id="A0A6M5YAI3"/>